<evidence type="ECO:0000256" key="1">
    <source>
        <dbReference type="ARBA" id="ARBA00004651"/>
    </source>
</evidence>
<dbReference type="InterPro" id="IPR038770">
    <property type="entry name" value="Na+/solute_symporter_sf"/>
</dbReference>
<dbReference type="EMBL" id="JACOPD010000002">
    <property type="protein sequence ID" value="MBC5680122.1"/>
    <property type="molecule type" value="Genomic_DNA"/>
</dbReference>
<feature type="transmembrane region" description="Helical" evidence="8">
    <location>
        <begin position="236"/>
        <end position="258"/>
    </location>
</feature>
<feature type="transmembrane region" description="Helical" evidence="8">
    <location>
        <begin position="129"/>
        <end position="148"/>
    </location>
</feature>
<comment type="subcellular location">
    <subcellularLocation>
        <location evidence="1">Cell membrane</location>
        <topology evidence="1">Multi-pass membrane protein</topology>
    </subcellularLocation>
</comment>
<dbReference type="RefSeq" id="WP_186836253.1">
    <property type="nucleotide sequence ID" value="NZ_JACOPD010000002.1"/>
</dbReference>
<evidence type="ECO:0000256" key="3">
    <source>
        <dbReference type="ARBA" id="ARBA00022448"/>
    </source>
</evidence>
<proteinExistence type="inferred from homology"/>
<feature type="transmembrane region" description="Helical" evidence="8">
    <location>
        <begin position="265"/>
        <end position="284"/>
    </location>
</feature>
<protein>
    <submittedName>
        <fullName evidence="9">AEC family transporter</fullName>
    </submittedName>
</protein>
<evidence type="ECO:0000313" key="10">
    <source>
        <dbReference type="Proteomes" id="UP000628463"/>
    </source>
</evidence>
<dbReference type="Pfam" id="PF03547">
    <property type="entry name" value="Mem_trans"/>
    <property type="match status" value="1"/>
</dbReference>
<feature type="transmembrane region" description="Helical" evidence="8">
    <location>
        <begin position="207"/>
        <end position="224"/>
    </location>
</feature>
<evidence type="ECO:0000256" key="6">
    <source>
        <dbReference type="ARBA" id="ARBA00022989"/>
    </source>
</evidence>
<evidence type="ECO:0000256" key="7">
    <source>
        <dbReference type="ARBA" id="ARBA00023136"/>
    </source>
</evidence>
<keyword evidence="7 8" id="KW-0472">Membrane</keyword>
<evidence type="ECO:0000256" key="5">
    <source>
        <dbReference type="ARBA" id="ARBA00022692"/>
    </source>
</evidence>
<dbReference type="PANTHER" id="PTHR36838">
    <property type="entry name" value="AUXIN EFFLUX CARRIER FAMILY PROTEIN"/>
    <property type="match status" value="1"/>
</dbReference>
<dbReference type="InterPro" id="IPR004776">
    <property type="entry name" value="Mem_transp_PIN-like"/>
</dbReference>
<reference evidence="9 10" key="1">
    <citation type="submission" date="2020-08" db="EMBL/GenBank/DDBJ databases">
        <title>Genome public.</title>
        <authorList>
            <person name="Liu C."/>
            <person name="Sun Q."/>
        </authorList>
    </citation>
    <scope>NUCLEOTIDE SEQUENCE [LARGE SCALE GENOMIC DNA]</scope>
    <source>
        <strain evidence="9 10">NSJ-43</strain>
    </source>
</reference>
<keyword evidence="3" id="KW-0813">Transport</keyword>
<feature type="transmembrane region" description="Helical" evidence="8">
    <location>
        <begin position="175"/>
        <end position="195"/>
    </location>
</feature>
<dbReference type="Proteomes" id="UP000628463">
    <property type="component" value="Unassembled WGS sequence"/>
</dbReference>
<sequence>MDSFIYSINSTVPIFLVMILGWVIKRLGIIDDNFASKANKYVFKVALPVLLFRDLSATDFKSQFDAKFVIYCMVVTILMFSIIWILTEIFMKDESMKGAFVQASFRSSAAILGMAFIQSMYSNTGMAPLMIVAAVPLFNIFSVIVLTFKAVPENADGKAAEKDSASNIKKACINIARNPIIIGIVLGFLASVAGLKQPVIMQKTIQSVAQTATPVALICIGAGFEGSKAIKKIKPTLIATFIKLVGIAAIAIPVAVMMGFRNQELVAILIMTASPSTVTCYIMAKNMDNDGVLSSSIIVLTTLLSSITLTGWIFVLRSLGLI</sequence>
<evidence type="ECO:0000256" key="4">
    <source>
        <dbReference type="ARBA" id="ARBA00022475"/>
    </source>
</evidence>
<keyword evidence="10" id="KW-1185">Reference proteome</keyword>
<evidence type="ECO:0000256" key="2">
    <source>
        <dbReference type="ARBA" id="ARBA00010145"/>
    </source>
</evidence>
<dbReference type="Gene3D" id="1.20.1530.20">
    <property type="match status" value="1"/>
</dbReference>
<keyword evidence="5 8" id="KW-0812">Transmembrane</keyword>
<keyword evidence="4" id="KW-1003">Cell membrane</keyword>
<comment type="caution">
    <text evidence="9">The sequence shown here is derived from an EMBL/GenBank/DDBJ whole genome shotgun (WGS) entry which is preliminary data.</text>
</comment>
<evidence type="ECO:0000256" key="8">
    <source>
        <dbReference type="SAM" id="Phobius"/>
    </source>
</evidence>
<accession>A0ABR7FY46</accession>
<gene>
    <name evidence="9" type="ORF">H8S01_03980</name>
</gene>
<organism evidence="9 10">
    <name type="scientific">Lachnospira hominis</name>
    <name type="common">ex Liu et al. 2021</name>
    <dbReference type="NCBI Taxonomy" id="2763051"/>
    <lineage>
        <taxon>Bacteria</taxon>
        <taxon>Bacillati</taxon>
        <taxon>Bacillota</taxon>
        <taxon>Clostridia</taxon>
        <taxon>Lachnospirales</taxon>
        <taxon>Lachnospiraceae</taxon>
        <taxon>Lachnospira</taxon>
    </lineage>
</organism>
<feature type="transmembrane region" description="Helical" evidence="8">
    <location>
        <begin position="296"/>
        <end position="316"/>
    </location>
</feature>
<evidence type="ECO:0000313" key="9">
    <source>
        <dbReference type="EMBL" id="MBC5680122.1"/>
    </source>
</evidence>
<comment type="similarity">
    <text evidence="2">Belongs to the auxin efflux carrier (TC 2.A.69) family.</text>
</comment>
<keyword evidence="6 8" id="KW-1133">Transmembrane helix</keyword>
<name>A0ABR7FY46_9FIRM</name>
<feature type="transmembrane region" description="Helical" evidence="8">
    <location>
        <begin position="6"/>
        <end position="24"/>
    </location>
</feature>
<feature type="transmembrane region" description="Helical" evidence="8">
    <location>
        <begin position="68"/>
        <end position="87"/>
    </location>
</feature>
<dbReference type="PANTHER" id="PTHR36838:SF4">
    <property type="entry name" value="AUXIN EFFLUX CARRIER FAMILY PROTEIN"/>
    <property type="match status" value="1"/>
</dbReference>